<accession>A0A832Z1C7</accession>
<comment type="caution">
    <text evidence="8">The sequence shown here is derived from an EMBL/GenBank/DDBJ whole genome shotgun (WGS) entry which is preliminary data.</text>
</comment>
<dbReference type="AlphaFoldDB" id="A0A832Z1C7"/>
<feature type="domain" description="Metalloprotease TldD/E C-terminal" evidence="6">
    <location>
        <begin position="229"/>
        <end position="465"/>
    </location>
</feature>
<dbReference type="GO" id="GO:0008237">
    <property type="term" value="F:metallopeptidase activity"/>
    <property type="evidence" value="ECO:0007669"/>
    <property type="project" value="UniProtKB-KW"/>
</dbReference>
<dbReference type="GO" id="GO:0005829">
    <property type="term" value="C:cytosol"/>
    <property type="evidence" value="ECO:0007669"/>
    <property type="project" value="TreeGrafter"/>
</dbReference>
<dbReference type="EMBL" id="DQTV01000125">
    <property type="protein sequence ID" value="HIP57646.1"/>
    <property type="molecule type" value="Genomic_DNA"/>
</dbReference>
<evidence type="ECO:0000256" key="4">
    <source>
        <dbReference type="ARBA" id="ARBA00023049"/>
    </source>
</evidence>
<keyword evidence="3" id="KW-0378">Hydrolase</keyword>
<feature type="domain" description="Metalloprotease TldD/E central" evidence="7">
    <location>
        <begin position="115"/>
        <end position="215"/>
    </location>
</feature>
<dbReference type="PANTHER" id="PTHR30624">
    <property type="entry name" value="UNCHARACTERIZED PROTEIN TLDD AND PMBA"/>
    <property type="match status" value="1"/>
</dbReference>
<keyword evidence="2" id="KW-0645">Protease</keyword>
<dbReference type="Gene3D" id="3.30.2290.10">
    <property type="entry name" value="PmbA/TldD superfamily"/>
    <property type="match status" value="1"/>
</dbReference>
<dbReference type="InterPro" id="IPR045570">
    <property type="entry name" value="Metalloprtase-TldD/E_cen_dom"/>
</dbReference>
<proteinExistence type="inferred from homology"/>
<comment type="similarity">
    <text evidence="1">Belongs to the peptidase U62 family.</text>
</comment>
<feature type="domain" description="Metalloprotease TldD/E N-terminal" evidence="5">
    <location>
        <begin position="22"/>
        <end position="86"/>
    </location>
</feature>
<evidence type="ECO:0000259" key="6">
    <source>
        <dbReference type="Pfam" id="PF19289"/>
    </source>
</evidence>
<evidence type="ECO:0000313" key="9">
    <source>
        <dbReference type="Proteomes" id="UP000605805"/>
    </source>
</evidence>
<name>A0A832Z1C7_9CREN</name>
<dbReference type="GO" id="GO:0006508">
    <property type="term" value="P:proteolysis"/>
    <property type="evidence" value="ECO:0007669"/>
    <property type="project" value="UniProtKB-KW"/>
</dbReference>
<gene>
    <name evidence="8" type="ORF">EYH02_06270</name>
</gene>
<dbReference type="Pfam" id="PF19289">
    <property type="entry name" value="PmbA_TldD_3rd"/>
    <property type="match status" value="1"/>
</dbReference>
<dbReference type="InterPro" id="IPR036059">
    <property type="entry name" value="TldD/PmbA_sf"/>
</dbReference>
<evidence type="ECO:0000256" key="2">
    <source>
        <dbReference type="ARBA" id="ARBA00022670"/>
    </source>
</evidence>
<evidence type="ECO:0000256" key="1">
    <source>
        <dbReference type="ARBA" id="ARBA00005836"/>
    </source>
</evidence>
<dbReference type="InterPro" id="IPR002510">
    <property type="entry name" value="Metalloprtase-TldD/E_N"/>
</dbReference>
<sequence length="466" mass="51362">MSVEDIAHRALDYALKLGTKFCVVRFHERTYERIEVDRGVLKEYSYTRVRGLGIAVYMRGGYGYAYTSRLDVDSIRKTVERAITSARAVATHIAEPHEITLAHGKHSFRVEYRINPFDIPAEEKIALILKLNRESIDRKGIVSATTRMGIEHERKFIVTSEGGEISVEVMMVGISHLSVARDGAIAERVYDHKSSVGGYEFIERTDWHAFVSEVDTLAIEASRASTPTPGVYTAVIDNRLIGLLLHEAFGHASEGDTVLTGSSVLRNKLGQSVASELVTVIDEGLVNGGYPVPFDDEGNPKRKTVVVERGVLKNFLTSSIVAKKLNLQLTGNARAQSFNYEPLVRQTNYYLEPRDWRVEELFEDINNGIYLKGRGALGGQVDPSVGTFTFSVGPSYIIEGGEPRKLVRGVIVSGYILETLREIDAVARDLSIFTNVFGGCGKGGQVVRVGYGGPHVRVRRIVVGGA</sequence>
<dbReference type="InterPro" id="IPR025502">
    <property type="entry name" value="TldD"/>
</dbReference>
<dbReference type="InterPro" id="IPR045569">
    <property type="entry name" value="Metalloprtase-TldD/E_C"/>
</dbReference>
<protein>
    <submittedName>
        <fullName evidence="8">TldD/PmbA family protein</fullName>
    </submittedName>
</protein>
<dbReference type="Proteomes" id="UP000605805">
    <property type="component" value="Unassembled WGS sequence"/>
</dbReference>
<keyword evidence="4" id="KW-0482">Metalloprotease</keyword>
<organism evidence="8 9">
    <name type="scientific">Ignisphaera aggregans</name>
    <dbReference type="NCBI Taxonomy" id="334771"/>
    <lineage>
        <taxon>Archaea</taxon>
        <taxon>Thermoproteota</taxon>
        <taxon>Thermoprotei</taxon>
        <taxon>Desulfurococcales</taxon>
        <taxon>Desulfurococcaceae</taxon>
        <taxon>Ignisphaera</taxon>
    </lineage>
</organism>
<evidence type="ECO:0000259" key="7">
    <source>
        <dbReference type="Pfam" id="PF19290"/>
    </source>
</evidence>
<dbReference type="InterPro" id="IPR051463">
    <property type="entry name" value="Peptidase_U62_metallo"/>
</dbReference>
<dbReference type="Pfam" id="PF19290">
    <property type="entry name" value="PmbA_TldD_2nd"/>
    <property type="match status" value="1"/>
</dbReference>
<dbReference type="PANTHER" id="PTHR30624:SF0">
    <property type="entry name" value="METALLOPROTEASE SLR0863"/>
    <property type="match status" value="1"/>
</dbReference>
<evidence type="ECO:0000259" key="5">
    <source>
        <dbReference type="Pfam" id="PF01523"/>
    </source>
</evidence>
<dbReference type="Pfam" id="PF01523">
    <property type="entry name" value="PmbA_TldD_1st"/>
    <property type="match status" value="1"/>
</dbReference>
<dbReference type="PIRSF" id="PIRSF004919">
    <property type="entry name" value="TldD"/>
    <property type="match status" value="1"/>
</dbReference>
<evidence type="ECO:0000313" key="8">
    <source>
        <dbReference type="EMBL" id="HIP57646.1"/>
    </source>
</evidence>
<dbReference type="InterPro" id="IPR035068">
    <property type="entry name" value="TldD/PmbA_N"/>
</dbReference>
<reference evidence="8" key="1">
    <citation type="journal article" date="2020" name="ISME J.">
        <title>Gammaproteobacteria mediating utilization of methyl-, sulfur- and petroleum organic compounds in deep ocean hydrothermal plumes.</title>
        <authorList>
            <person name="Zhou Z."/>
            <person name="Liu Y."/>
            <person name="Pan J."/>
            <person name="Cron B.R."/>
            <person name="Toner B.M."/>
            <person name="Anantharaman K."/>
            <person name="Breier J.A."/>
            <person name="Dick G.J."/>
            <person name="Li M."/>
        </authorList>
    </citation>
    <scope>NUCLEOTIDE SEQUENCE</scope>
    <source>
        <strain evidence="8">SZUA-1435</strain>
    </source>
</reference>
<evidence type="ECO:0000256" key="3">
    <source>
        <dbReference type="ARBA" id="ARBA00022801"/>
    </source>
</evidence>
<dbReference type="SUPFAM" id="SSF111283">
    <property type="entry name" value="Putative modulator of DNA gyrase, PmbA/TldD"/>
    <property type="match status" value="1"/>
</dbReference>